<dbReference type="EMBL" id="UGQT01000001">
    <property type="protein sequence ID" value="STZ60223.1"/>
    <property type="molecule type" value="Genomic_DNA"/>
</dbReference>
<dbReference type="PANTHER" id="PTHR48083">
    <property type="entry name" value="MEDIUM-CHAIN SPECIFIC ACYL-COA DEHYDROGENASE, MITOCHONDRIAL-RELATED"/>
    <property type="match status" value="1"/>
</dbReference>
<dbReference type="GO" id="GO:0016937">
    <property type="term" value="F:short-chain fatty acyl-CoA dehydrogenase activity"/>
    <property type="evidence" value="ECO:0007669"/>
    <property type="project" value="UniProtKB-EC"/>
</dbReference>
<evidence type="ECO:0000313" key="5">
    <source>
        <dbReference type="EMBL" id="STZ60223.1"/>
    </source>
</evidence>
<dbReference type="InterPro" id="IPR009075">
    <property type="entry name" value="AcylCo_DH/oxidase_C"/>
</dbReference>
<evidence type="ECO:0000256" key="1">
    <source>
        <dbReference type="ARBA" id="ARBA00022630"/>
    </source>
</evidence>
<dbReference type="Proteomes" id="UP000254978">
    <property type="component" value="Unassembled WGS sequence"/>
</dbReference>
<dbReference type="SUPFAM" id="SSF47203">
    <property type="entry name" value="Acyl-CoA dehydrogenase C-terminal domain-like"/>
    <property type="match status" value="1"/>
</dbReference>
<protein>
    <submittedName>
        <fullName evidence="5">Acyl-CoA dehydrogenase domain-containing protein</fullName>
        <ecNumber evidence="5">1.3.8.1</ecNumber>
    </submittedName>
</protein>
<keyword evidence="6" id="KW-1185">Reference proteome</keyword>
<reference evidence="5 6" key="1">
    <citation type="submission" date="2018-06" db="EMBL/GenBank/DDBJ databases">
        <authorList>
            <consortium name="Pathogen Informatics"/>
            <person name="Doyle S."/>
        </authorList>
    </citation>
    <scope>NUCLEOTIDE SEQUENCE [LARGE SCALE GENOMIC DNA]</scope>
    <source>
        <strain evidence="5 6">NCTC10821</strain>
    </source>
</reference>
<accession>A0A378TK88</accession>
<dbReference type="InterPro" id="IPR050741">
    <property type="entry name" value="Acyl-CoA_dehydrogenase"/>
</dbReference>
<sequence>MSASALSGGVFAAGSNDELAELRALVNDIGEQAAGHRLPERFDVGVWAHLEETGLSRLTTAEGAGPVESAVVLRELARHAVAAPVAETDLLAAWLAGATGVDVPPEGPLTVAIGDAESDGRRLSGTVDDVPWTRAAARALLVLCAGGRWYVAAVEPGDLDISDGYNIAGEPRDTVGFEVTGTEIDAEVVAELRRRGAWARCVQIIGALDAAAEMSVAHTRDRVQFGRSLSKFQSVQHVLAGMAGEIERARASVELAVTTAAEHGFADPATDYAVTLAKVVTGEVVPVVNTAAHQLHGAIGVTIEHRLWTSTNRSYAWAGEFGSTRTHARRLGRAALAGCPDDGALWDALTGNDLRAWS</sequence>
<evidence type="ECO:0000256" key="3">
    <source>
        <dbReference type="ARBA" id="ARBA00023002"/>
    </source>
</evidence>
<keyword evidence="2" id="KW-0274">FAD</keyword>
<dbReference type="AlphaFoldDB" id="A0A378TK88"/>
<proteinExistence type="predicted"/>
<keyword evidence="1" id="KW-0285">Flavoprotein</keyword>
<keyword evidence="3 5" id="KW-0560">Oxidoreductase</keyword>
<dbReference type="GO" id="GO:0005737">
    <property type="term" value="C:cytoplasm"/>
    <property type="evidence" value="ECO:0007669"/>
    <property type="project" value="TreeGrafter"/>
</dbReference>
<name>A0A378TK88_9MYCO</name>
<dbReference type="Gene3D" id="1.20.140.10">
    <property type="entry name" value="Butyryl-CoA Dehydrogenase, subunit A, domain 3"/>
    <property type="match status" value="1"/>
</dbReference>
<dbReference type="GO" id="GO:0033539">
    <property type="term" value="P:fatty acid beta-oxidation using acyl-CoA dehydrogenase"/>
    <property type="evidence" value="ECO:0007669"/>
    <property type="project" value="TreeGrafter"/>
</dbReference>
<evidence type="ECO:0000256" key="2">
    <source>
        <dbReference type="ARBA" id="ARBA00022827"/>
    </source>
</evidence>
<dbReference type="RefSeq" id="WP_115279462.1">
    <property type="nucleotide sequence ID" value="NZ_AP022600.1"/>
</dbReference>
<feature type="domain" description="Acyl-CoA dehydrogenase/oxidase C-terminal" evidence="4">
    <location>
        <begin position="197"/>
        <end position="309"/>
    </location>
</feature>
<dbReference type="OrthoDB" id="2450120at2"/>
<evidence type="ECO:0000313" key="6">
    <source>
        <dbReference type="Proteomes" id="UP000254978"/>
    </source>
</evidence>
<organism evidence="5 6">
    <name type="scientific">Mycolicibacterium tokaiense</name>
    <dbReference type="NCBI Taxonomy" id="39695"/>
    <lineage>
        <taxon>Bacteria</taxon>
        <taxon>Bacillati</taxon>
        <taxon>Actinomycetota</taxon>
        <taxon>Actinomycetes</taxon>
        <taxon>Mycobacteriales</taxon>
        <taxon>Mycobacteriaceae</taxon>
        <taxon>Mycolicibacterium</taxon>
    </lineage>
</organism>
<dbReference type="Pfam" id="PF00441">
    <property type="entry name" value="Acyl-CoA_dh_1"/>
    <property type="match status" value="1"/>
</dbReference>
<evidence type="ECO:0000259" key="4">
    <source>
        <dbReference type="Pfam" id="PF00441"/>
    </source>
</evidence>
<dbReference type="InterPro" id="IPR036250">
    <property type="entry name" value="AcylCo_DH-like_C"/>
</dbReference>
<dbReference type="PANTHER" id="PTHR48083:SF2">
    <property type="entry name" value="MEDIUM-CHAIN SPECIFIC ACYL-COA DEHYDROGENASE, MITOCHONDRIAL"/>
    <property type="match status" value="1"/>
</dbReference>
<dbReference type="EC" id="1.3.8.1" evidence="5"/>
<gene>
    <name evidence="5" type="ORF">NCTC10821_03761</name>
</gene>